<evidence type="ECO:0000313" key="4">
    <source>
        <dbReference type="EMBL" id="RXX19750.1"/>
    </source>
</evidence>
<dbReference type="GO" id="GO:0005829">
    <property type="term" value="C:cytosol"/>
    <property type="evidence" value="ECO:0007669"/>
    <property type="project" value="TreeGrafter"/>
</dbReference>
<keyword evidence="4" id="KW-0808">Transferase</keyword>
<comment type="caution">
    <text evidence="4">The sequence shown here is derived from an EMBL/GenBank/DDBJ whole genome shotgun (WGS) entry which is preliminary data.</text>
</comment>
<sequence length="157" mass="16399">ILSALLHDEFKLHGHEVEVETIDGDGIGAAIGSAAARTDLDVLLVGGGDGTVSTAAAALMNKPIALGILPAGTMNLFARTLQIPIELEDAVSALAGGDITAVDIATVNGEPFVHQFSVGLHARMVRNRERLDYGSKFGKMWATTRAIVTTLKSLPLV</sequence>
<dbReference type="Gene3D" id="2.60.200.40">
    <property type="match status" value="1"/>
</dbReference>
<dbReference type="Gene3D" id="3.40.50.10330">
    <property type="entry name" value="Probable inorganic polyphosphate/atp-NAD kinase, domain 1"/>
    <property type="match status" value="1"/>
</dbReference>
<feature type="non-terminal residue" evidence="4">
    <location>
        <position position="1"/>
    </location>
</feature>
<dbReference type="SMART" id="SM00046">
    <property type="entry name" value="DAGKc"/>
    <property type="match status" value="1"/>
</dbReference>
<dbReference type="InterPro" id="IPR001206">
    <property type="entry name" value="Diacylglycerol_kinase_cat_dom"/>
</dbReference>
<reference evidence="4 5" key="1">
    <citation type="submission" date="2018-05" db="EMBL/GenBank/DDBJ databases">
        <title>Streptococcus from otitis media.</title>
        <authorList>
            <person name="Wayes A.M."/>
            <person name="Jakubovics N.S."/>
        </authorList>
    </citation>
    <scope>NUCLEOTIDE SEQUENCE [LARGE SCALE GENOMIC DNA]</scope>
    <source>
        <strain evidence="4 5">NU43</strain>
    </source>
</reference>
<evidence type="ECO:0000256" key="1">
    <source>
        <dbReference type="ARBA" id="ARBA00022741"/>
    </source>
</evidence>
<dbReference type="PANTHER" id="PTHR30492:SF0">
    <property type="entry name" value="METHYLGLYOXAL SYNTHASE"/>
    <property type="match status" value="1"/>
</dbReference>
<dbReference type="RefSeq" id="WP_276318437.1">
    <property type="nucleotide sequence ID" value="NZ_QEWJ01000050.1"/>
</dbReference>
<dbReference type="AlphaFoldDB" id="A0A4Q2FIC6"/>
<dbReference type="EMBL" id="QEWJ01000050">
    <property type="protein sequence ID" value="RXX19750.1"/>
    <property type="molecule type" value="Genomic_DNA"/>
</dbReference>
<proteinExistence type="predicted"/>
<dbReference type="GO" id="GO:0005524">
    <property type="term" value="F:ATP binding"/>
    <property type="evidence" value="ECO:0007669"/>
    <property type="project" value="UniProtKB-KW"/>
</dbReference>
<dbReference type="GO" id="GO:0016301">
    <property type="term" value="F:kinase activity"/>
    <property type="evidence" value="ECO:0007669"/>
    <property type="project" value="UniProtKB-KW"/>
</dbReference>
<organism evidence="4 5">
    <name type="scientific">Streptococcus oralis</name>
    <dbReference type="NCBI Taxonomy" id="1303"/>
    <lineage>
        <taxon>Bacteria</taxon>
        <taxon>Bacillati</taxon>
        <taxon>Bacillota</taxon>
        <taxon>Bacilli</taxon>
        <taxon>Lactobacillales</taxon>
        <taxon>Streptococcaceae</taxon>
        <taxon>Streptococcus</taxon>
    </lineage>
</organism>
<dbReference type="InterPro" id="IPR016064">
    <property type="entry name" value="NAD/diacylglycerol_kinase_sf"/>
</dbReference>
<protein>
    <submittedName>
        <fullName evidence="4">Diacylglycerol kinase</fullName>
    </submittedName>
</protein>
<evidence type="ECO:0000259" key="3">
    <source>
        <dbReference type="PROSITE" id="PS50146"/>
    </source>
</evidence>
<dbReference type="PANTHER" id="PTHR30492">
    <property type="entry name" value="METHYLGLYOXAL SYNTHASE"/>
    <property type="match status" value="1"/>
</dbReference>
<dbReference type="SUPFAM" id="SSF111331">
    <property type="entry name" value="NAD kinase/diacylglycerol kinase-like"/>
    <property type="match status" value="1"/>
</dbReference>
<dbReference type="GO" id="GO:0008929">
    <property type="term" value="F:methylglyoxal synthase activity"/>
    <property type="evidence" value="ECO:0007669"/>
    <property type="project" value="InterPro"/>
</dbReference>
<keyword evidence="2" id="KW-0067">ATP-binding</keyword>
<evidence type="ECO:0000256" key="2">
    <source>
        <dbReference type="ARBA" id="ARBA00022840"/>
    </source>
</evidence>
<dbReference type="GO" id="GO:0019242">
    <property type="term" value="P:methylglyoxal biosynthetic process"/>
    <property type="evidence" value="ECO:0007669"/>
    <property type="project" value="InterPro"/>
</dbReference>
<feature type="domain" description="DAGKc" evidence="3">
    <location>
        <begin position="1"/>
        <end position="111"/>
    </location>
</feature>
<dbReference type="InterPro" id="IPR017438">
    <property type="entry name" value="ATP-NAD_kinase_N"/>
</dbReference>
<dbReference type="Proteomes" id="UP000289485">
    <property type="component" value="Unassembled WGS sequence"/>
</dbReference>
<accession>A0A4Q2FIC6</accession>
<keyword evidence="4" id="KW-0418">Kinase</keyword>
<dbReference type="InterPro" id="IPR004363">
    <property type="entry name" value="Methylgl_synth"/>
</dbReference>
<evidence type="ECO:0000313" key="5">
    <source>
        <dbReference type="Proteomes" id="UP000289485"/>
    </source>
</evidence>
<keyword evidence="1" id="KW-0547">Nucleotide-binding</keyword>
<dbReference type="PROSITE" id="PS50146">
    <property type="entry name" value="DAGK"/>
    <property type="match status" value="1"/>
</dbReference>
<dbReference type="Pfam" id="PF00781">
    <property type="entry name" value="DAGK_cat"/>
    <property type="match status" value="1"/>
</dbReference>
<feature type="non-terminal residue" evidence="4">
    <location>
        <position position="157"/>
    </location>
</feature>
<gene>
    <name evidence="4" type="ORF">DF216_10415</name>
</gene>
<name>A0A4Q2FIC6_STROR</name>